<evidence type="ECO:0000313" key="3">
    <source>
        <dbReference type="Proteomes" id="UP000215896"/>
    </source>
</evidence>
<dbReference type="EMBL" id="NMVO01000015">
    <property type="protein sequence ID" value="OYO11644.1"/>
    <property type="molecule type" value="Genomic_DNA"/>
</dbReference>
<reference evidence="2 3" key="1">
    <citation type="submission" date="2017-07" db="EMBL/GenBank/DDBJ databases">
        <title>Draft whole genome sequences of clinical Proprionibacteriaceae strains.</title>
        <authorList>
            <person name="Bernier A.-M."/>
            <person name="Bernard K."/>
            <person name="Domingo M.-C."/>
        </authorList>
    </citation>
    <scope>NUCLEOTIDE SEQUENCE [LARGE SCALE GENOMIC DNA]</scope>
    <source>
        <strain evidence="2 3">NML 030167</strain>
    </source>
</reference>
<keyword evidence="1" id="KW-1133">Transmembrane helix</keyword>
<evidence type="ECO:0000313" key="2">
    <source>
        <dbReference type="EMBL" id="OYO11644.1"/>
    </source>
</evidence>
<proteinExistence type="predicted"/>
<feature type="transmembrane region" description="Helical" evidence="1">
    <location>
        <begin position="95"/>
        <end position="112"/>
    </location>
</feature>
<gene>
    <name evidence="2" type="ORF">CGZ94_14575</name>
</gene>
<feature type="transmembrane region" description="Helical" evidence="1">
    <location>
        <begin position="118"/>
        <end position="138"/>
    </location>
</feature>
<feature type="transmembrane region" description="Helical" evidence="1">
    <location>
        <begin position="6"/>
        <end position="24"/>
    </location>
</feature>
<name>A0A255GFA3_9ACTN</name>
<protein>
    <submittedName>
        <fullName evidence="2">Uncharacterized protein</fullName>
    </submittedName>
</protein>
<dbReference type="Proteomes" id="UP000215896">
    <property type="component" value="Unassembled WGS sequence"/>
</dbReference>
<keyword evidence="1" id="KW-0812">Transmembrane</keyword>
<keyword evidence="3" id="KW-1185">Reference proteome</keyword>
<comment type="caution">
    <text evidence="2">The sequence shown here is derived from an EMBL/GenBank/DDBJ whole genome shotgun (WGS) entry which is preliminary data.</text>
</comment>
<evidence type="ECO:0000256" key="1">
    <source>
        <dbReference type="SAM" id="Phobius"/>
    </source>
</evidence>
<keyword evidence="1" id="KW-0472">Membrane</keyword>
<dbReference type="OrthoDB" id="3218604at2"/>
<accession>A0A255GFA3</accession>
<dbReference type="AlphaFoldDB" id="A0A255GFA3"/>
<dbReference type="RefSeq" id="WP_094355631.1">
    <property type="nucleotide sequence ID" value="NZ_NMVK01000003.1"/>
</dbReference>
<sequence length="259" mass="27923">MGTTGLIFGAIVVAWLAYLVPMYLRRNQQPARPVSDPESRFSDSVQIIRDGSAPAVDQDLNPIDDVQISTPLTRRAAVTEICRTEKRMAARRRNVLGVLGLGLVTLIVLSAIGRTPWWSVTIPVVLIAAFVAIARVSVRAMHQGFEARLARIERGDEEDTVRISREELAKAMSGKDSGSVNRVEIDAPEGAPGTLWDPLPVTRPTYVQAPVAPRTVRTIDLAAPVSASEPPVTADGPGAEVAAVVEAEEQRPRPRAVGE</sequence>
<organism evidence="2 3">
    <name type="scientific">Enemella evansiae</name>
    <dbReference type="NCBI Taxonomy" id="2016499"/>
    <lineage>
        <taxon>Bacteria</taxon>
        <taxon>Bacillati</taxon>
        <taxon>Actinomycetota</taxon>
        <taxon>Actinomycetes</taxon>
        <taxon>Propionibacteriales</taxon>
        <taxon>Propionibacteriaceae</taxon>
        <taxon>Enemella</taxon>
    </lineage>
</organism>